<evidence type="ECO:0000256" key="3">
    <source>
        <dbReference type="ARBA" id="ARBA00022448"/>
    </source>
</evidence>
<comment type="subcellular location">
    <subcellularLocation>
        <location evidence="1">Cell envelope</location>
    </subcellularLocation>
</comment>
<evidence type="ECO:0000256" key="1">
    <source>
        <dbReference type="ARBA" id="ARBA00004196"/>
    </source>
</evidence>
<evidence type="ECO:0000313" key="7">
    <source>
        <dbReference type="EMBL" id="TFE23777.1"/>
    </source>
</evidence>
<evidence type="ECO:0000256" key="2">
    <source>
        <dbReference type="ARBA" id="ARBA00008520"/>
    </source>
</evidence>
<accession>A0A4Y8LTM0</accession>
<dbReference type="InterPro" id="IPR050490">
    <property type="entry name" value="Bact_solute-bd_prot1"/>
</dbReference>
<dbReference type="InterPro" id="IPR006059">
    <property type="entry name" value="SBP"/>
</dbReference>
<dbReference type="Pfam" id="PF01547">
    <property type="entry name" value="SBP_bac_1"/>
    <property type="match status" value="1"/>
</dbReference>
<comment type="similarity">
    <text evidence="2">Belongs to the bacterial solute-binding protein 1 family.</text>
</comment>
<feature type="chain" id="PRO_5021254146" evidence="6">
    <location>
        <begin position="25"/>
        <end position="452"/>
    </location>
</feature>
<organism evidence="7 8">
    <name type="scientific">Cohnella luojiensis</name>
    <dbReference type="NCBI Taxonomy" id="652876"/>
    <lineage>
        <taxon>Bacteria</taxon>
        <taxon>Bacillati</taxon>
        <taxon>Bacillota</taxon>
        <taxon>Bacilli</taxon>
        <taxon>Bacillales</taxon>
        <taxon>Paenibacillaceae</taxon>
        <taxon>Cohnella</taxon>
    </lineage>
</organism>
<dbReference type="OrthoDB" id="355435at2"/>
<sequence length="452" mass="49408">MKNKLRFTGLALAAIVAFSLTACGSDKKNEGGSASESPAASASPSASASEPSASAEPTPAETVKLKIGARYFDDDTKLPYDYAIAELKKEMPNVELELVPSQQDDNQKLKTQMATGDLPDIVDTDWSLMQVAKKSNNLLVLDNEAETATFKEQLNKGNESKLIAPDGHVYAYPYAGIEFQILYYNKKMFEDAGIALPIKTIDQLKEVSKKFVDKGIIPLAIFSKEKWIGNALLKGFMTREEPKGYGVLNDATEIPESLKLAAGQIGELQAAGLFAKNATNTNYDQASALFYQGKAAMFINGQWEIPNAHKNMGDGVDWMYWPAKDEATYESTKFAMNGQGDPSGFAVSGHTKNKEIAIKVAAFMARKYAEYKFTMVGNPIVSIKIDKPAQVQMPKMLERLSTEVIPNITSFAEVLSSPKVGLAIDDNSQNLLVSGFTLDQFVKNMNQALKDK</sequence>
<dbReference type="PANTHER" id="PTHR43649:SF31">
    <property type="entry name" value="SN-GLYCEROL-3-PHOSPHATE-BINDING PERIPLASMIC PROTEIN UGPB"/>
    <property type="match status" value="1"/>
</dbReference>
<gene>
    <name evidence="7" type="ORF">E2980_18270</name>
</gene>
<feature type="compositionally biased region" description="Low complexity" evidence="5">
    <location>
        <begin position="33"/>
        <end position="60"/>
    </location>
</feature>
<protein>
    <submittedName>
        <fullName evidence="7">Extracellular solute-binding protein</fullName>
    </submittedName>
</protein>
<reference evidence="7 8" key="1">
    <citation type="submission" date="2019-03" db="EMBL/GenBank/DDBJ databases">
        <title>Cohnella endophytica sp. nov., a novel endophytic bacterium isolated from bark of Sonneratia apetala.</title>
        <authorList>
            <person name="Tuo L."/>
        </authorList>
    </citation>
    <scope>NUCLEOTIDE SEQUENCE [LARGE SCALE GENOMIC DNA]</scope>
    <source>
        <strain evidence="7 8">CCTCC AB 208254</strain>
    </source>
</reference>
<dbReference type="SUPFAM" id="SSF53850">
    <property type="entry name" value="Periplasmic binding protein-like II"/>
    <property type="match status" value="1"/>
</dbReference>
<dbReference type="GO" id="GO:0030313">
    <property type="term" value="C:cell envelope"/>
    <property type="evidence" value="ECO:0007669"/>
    <property type="project" value="UniProtKB-SubCell"/>
</dbReference>
<feature type="signal peptide" evidence="6">
    <location>
        <begin position="1"/>
        <end position="24"/>
    </location>
</feature>
<dbReference type="AlphaFoldDB" id="A0A4Y8LTM0"/>
<dbReference type="RefSeq" id="WP_135153677.1">
    <property type="nucleotide sequence ID" value="NZ_SOMN01000031.1"/>
</dbReference>
<keyword evidence="4 6" id="KW-0732">Signal</keyword>
<evidence type="ECO:0000256" key="5">
    <source>
        <dbReference type="SAM" id="MobiDB-lite"/>
    </source>
</evidence>
<evidence type="ECO:0000313" key="8">
    <source>
        <dbReference type="Proteomes" id="UP000297900"/>
    </source>
</evidence>
<feature type="region of interest" description="Disordered" evidence="5">
    <location>
        <begin position="26"/>
        <end position="60"/>
    </location>
</feature>
<dbReference type="PANTHER" id="PTHR43649">
    <property type="entry name" value="ARABINOSE-BINDING PROTEIN-RELATED"/>
    <property type="match status" value="1"/>
</dbReference>
<dbReference type="EMBL" id="SOMN01000031">
    <property type="protein sequence ID" value="TFE23777.1"/>
    <property type="molecule type" value="Genomic_DNA"/>
</dbReference>
<keyword evidence="3" id="KW-0813">Transport</keyword>
<comment type="caution">
    <text evidence="7">The sequence shown here is derived from an EMBL/GenBank/DDBJ whole genome shotgun (WGS) entry which is preliminary data.</text>
</comment>
<dbReference type="PROSITE" id="PS51257">
    <property type="entry name" value="PROKAR_LIPOPROTEIN"/>
    <property type="match status" value="1"/>
</dbReference>
<evidence type="ECO:0000256" key="4">
    <source>
        <dbReference type="ARBA" id="ARBA00022729"/>
    </source>
</evidence>
<proteinExistence type="inferred from homology"/>
<name>A0A4Y8LTM0_9BACL</name>
<keyword evidence="8" id="KW-1185">Reference proteome</keyword>
<dbReference type="Proteomes" id="UP000297900">
    <property type="component" value="Unassembled WGS sequence"/>
</dbReference>
<dbReference type="Gene3D" id="3.40.190.10">
    <property type="entry name" value="Periplasmic binding protein-like II"/>
    <property type="match status" value="2"/>
</dbReference>
<evidence type="ECO:0000256" key="6">
    <source>
        <dbReference type="SAM" id="SignalP"/>
    </source>
</evidence>